<dbReference type="PANTHER" id="PTHR34185">
    <property type="entry name" value="DIADENYLATE CYCLASE"/>
    <property type="match status" value="1"/>
</dbReference>
<organism evidence="8 9">
    <name type="scientific">Paludisphaera borealis</name>
    <dbReference type="NCBI Taxonomy" id="1387353"/>
    <lineage>
        <taxon>Bacteria</taxon>
        <taxon>Pseudomonadati</taxon>
        <taxon>Planctomycetota</taxon>
        <taxon>Planctomycetia</taxon>
        <taxon>Isosphaerales</taxon>
        <taxon>Isosphaeraceae</taxon>
        <taxon>Paludisphaera</taxon>
    </lineage>
</organism>
<reference evidence="9" key="1">
    <citation type="submission" date="2016-12" db="EMBL/GenBank/DDBJ databases">
        <title>Comparative genomics of four Isosphaeraceae planctomycetes: a common pool of plasmids and glycoside hydrolase genes.</title>
        <authorList>
            <person name="Ivanova A."/>
        </authorList>
    </citation>
    <scope>NUCLEOTIDE SEQUENCE [LARGE SCALE GENOMIC DNA]</scope>
    <source>
        <strain evidence="9">PX4</strain>
    </source>
</reference>
<dbReference type="InterPro" id="IPR048544">
    <property type="entry name" value="DacZ_P"/>
</dbReference>
<feature type="region of interest" description="Disordered" evidence="6">
    <location>
        <begin position="300"/>
        <end position="354"/>
    </location>
</feature>
<evidence type="ECO:0000256" key="3">
    <source>
        <dbReference type="ARBA" id="ARBA00022695"/>
    </source>
</evidence>
<keyword evidence="5" id="KW-0067">ATP-binding</keyword>
<dbReference type="PROSITE" id="PS51794">
    <property type="entry name" value="DAC"/>
    <property type="match status" value="1"/>
</dbReference>
<dbReference type="GO" id="GO:0004016">
    <property type="term" value="F:adenylate cyclase activity"/>
    <property type="evidence" value="ECO:0007669"/>
    <property type="project" value="TreeGrafter"/>
</dbReference>
<feature type="compositionally biased region" description="Basic and acidic residues" evidence="6">
    <location>
        <begin position="312"/>
        <end position="338"/>
    </location>
</feature>
<evidence type="ECO:0000256" key="2">
    <source>
        <dbReference type="ARBA" id="ARBA00022679"/>
    </source>
</evidence>
<keyword evidence="9" id="KW-1185">Reference proteome</keyword>
<protein>
    <submittedName>
        <fullName evidence="8">DNA integrity scanning protein DisA</fullName>
        <ecNumber evidence="8">2.7.7.85</ecNumber>
    </submittedName>
</protein>
<comment type="catalytic activity">
    <reaction evidence="1">
        <text>2 ATP = 3',3'-c-di-AMP + 2 diphosphate</text>
        <dbReference type="Rhea" id="RHEA:35655"/>
        <dbReference type="ChEBI" id="CHEBI:30616"/>
        <dbReference type="ChEBI" id="CHEBI:33019"/>
        <dbReference type="ChEBI" id="CHEBI:71500"/>
        <dbReference type="EC" id="2.7.7.85"/>
    </reaction>
</comment>
<sequence>MTPTNVSKGTAPLPILSIAAEAAQRLGAAGVLVMPEGPLEWDLVRSVTNGDVDFLLASSSDRQVEAIKKAGLTAIELEPTEAGIAERITLALIEAVANDLLKAGARVVVVYSGFEAEALDSITVIRLGEHLERLSARDLRALETSVPFETLKAVVDTAVEIGREGREGKAVGSLIVVGDVRNVLARTRPLGFDPFKGYRRKERNVRDLRVREAIKEIAQMDGAFIVARDGTVEAACRLIDAPVAGLTLPKGLGTRHWAAAAITAVTKAVAVVVSQSNGTVRLFQDGEVILRIAPMRHARAMKWQDAESEPAPPRERDRERERDRDKEKEKEKDKDKSPPAKSSENGPVAAPRSS</sequence>
<proteinExistence type="inferred from homology"/>
<dbReference type="OrthoDB" id="9775217at2"/>
<dbReference type="RefSeq" id="WP_083713046.1">
    <property type="nucleotide sequence ID" value="NZ_CP019082.1"/>
</dbReference>
<dbReference type="Pfam" id="PF02457">
    <property type="entry name" value="DAC"/>
    <property type="match status" value="1"/>
</dbReference>
<keyword evidence="4" id="KW-0547">Nucleotide-binding</keyword>
<dbReference type="GO" id="GO:0106408">
    <property type="term" value="F:diadenylate cyclase activity"/>
    <property type="evidence" value="ECO:0007669"/>
    <property type="project" value="UniProtKB-EC"/>
</dbReference>
<evidence type="ECO:0000256" key="6">
    <source>
        <dbReference type="SAM" id="MobiDB-lite"/>
    </source>
</evidence>
<keyword evidence="3 8" id="KW-0548">Nucleotidyltransferase</keyword>
<dbReference type="InterPro" id="IPR003390">
    <property type="entry name" value="DNA_integrity_scan_DisA_N"/>
</dbReference>
<accession>A0A1U7CT47</accession>
<keyword evidence="2 8" id="KW-0808">Transferase</keyword>
<gene>
    <name evidence="8" type="primary">disA</name>
    <name evidence="8" type="ORF">BSF38_03585</name>
</gene>
<dbReference type="EMBL" id="CP019082">
    <property type="protein sequence ID" value="APW62053.1"/>
    <property type="molecule type" value="Genomic_DNA"/>
</dbReference>
<dbReference type="SUPFAM" id="SSF143597">
    <property type="entry name" value="YojJ-like"/>
    <property type="match status" value="1"/>
</dbReference>
<feature type="domain" description="DAC" evidence="7">
    <location>
        <begin position="136"/>
        <end position="294"/>
    </location>
</feature>
<dbReference type="AlphaFoldDB" id="A0A1U7CT47"/>
<dbReference type="InterPro" id="IPR050338">
    <property type="entry name" value="DisA"/>
</dbReference>
<dbReference type="Pfam" id="PF21755">
    <property type="entry name" value="DacZ_P"/>
    <property type="match status" value="1"/>
</dbReference>
<dbReference type="PANTHER" id="PTHR34185:SF1">
    <property type="entry name" value="DIADENYLATE CYCLASE"/>
    <property type="match status" value="1"/>
</dbReference>
<evidence type="ECO:0000313" key="8">
    <source>
        <dbReference type="EMBL" id="APW62053.1"/>
    </source>
</evidence>
<dbReference type="STRING" id="1387353.BSF38_03585"/>
<evidence type="ECO:0000256" key="4">
    <source>
        <dbReference type="ARBA" id="ARBA00022741"/>
    </source>
</evidence>
<dbReference type="EC" id="2.7.7.85" evidence="8"/>
<dbReference type="GO" id="GO:0005524">
    <property type="term" value="F:ATP binding"/>
    <property type="evidence" value="ECO:0007669"/>
    <property type="project" value="UniProtKB-KW"/>
</dbReference>
<dbReference type="HAMAP" id="MF_00840">
    <property type="entry name" value="DacZ"/>
    <property type="match status" value="1"/>
</dbReference>
<dbReference type="InterPro" id="IPR036888">
    <property type="entry name" value="DNA_integrity_DisA_N_sf"/>
</dbReference>
<dbReference type="Proteomes" id="UP000186309">
    <property type="component" value="Chromosome"/>
</dbReference>
<dbReference type="KEGG" id="pbor:BSF38_03585"/>
<dbReference type="Gene3D" id="3.40.1700.10">
    <property type="entry name" value="DNA integrity scanning protein, DisA, N-terminal domain"/>
    <property type="match status" value="1"/>
</dbReference>
<dbReference type="InterPro" id="IPR014499">
    <property type="entry name" value="DAC_DacZ"/>
</dbReference>
<evidence type="ECO:0000259" key="7">
    <source>
        <dbReference type="PROSITE" id="PS51794"/>
    </source>
</evidence>
<evidence type="ECO:0000256" key="1">
    <source>
        <dbReference type="ARBA" id="ARBA00000877"/>
    </source>
</evidence>
<evidence type="ECO:0000256" key="5">
    <source>
        <dbReference type="ARBA" id="ARBA00022840"/>
    </source>
</evidence>
<evidence type="ECO:0000313" key="9">
    <source>
        <dbReference type="Proteomes" id="UP000186309"/>
    </source>
</evidence>
<name>A0A1U7CT47_9BACT</name>